<keyword evidence="5" id="KW-1003">Cell membrane</keyword>
<dbReference type="GO" id="GO:0005085">
    <property type="term" value="F:guanyl-nucleotide exchange factor activity"/>
    <property type="evidence" value="ECO:0007669"/>
    <property type="project" value="TreeGrafter"/>
</dbReference>
<feature type="region of interest" description="Disordered" evidence="8">
    <location>
        <begin position="786"/>
        <end position="824"/>
    </location>
</feature>
<feature type="region of interest" description="Disordered" evidence="8">
    <location>
        <begin position="720"/>
        <end position="739"/>
    </location>
</feature>
<reference evidence="10" key="2">
    <citation type="submission" date="2015-11" db="EMBL/GenBank/DDBJ databases">
        <authorList>
            <person name="Zhang Y."/>
            <person name="Guo Z."/>
        </authorList>
    </citation>
    <scope>NUCLEOTIDE SEQUENCE</scope>
</reference>
<dbReference type="GO" id="GO:0042981">
    <property type="term" value="P:regulation of apoptotic process"/>
    <property type="evidence" value="ECO:0007669"/>
    <property type="project" value="TreeGrafter"/>
</dbReference>
<gene>
    <name evidence="10" type="ORF">EmuJ_001026500</name>
</gene>
<dbReference type="GO" id="GO:0006915">
    <property type="term" value="P:apoptotic process"/>
    <property type="evidence" value="ECO:0007669"/>
    <property type="project" value="UniProtKB-KW"/>
</dbReference>
<evidence type="ECO:0000256" key="2">
    <source>
        <dbReference type="ARBA" id="ARBA00004496"/>
    </source>
</evidence>
<dbReference type="STRING" id="6211.A0A068YK58"/>
<dbReference type="OMA" id="FYLPMEL"/>
<dbReference type="InterPro" id="IPR043153">
    <property type="entry name" value="DENN_C"/>
</dbReference>
<dbReference type="OrthoDB" id="6282239at2759"/>
<proteinExistence type="inferred from homology"/>
<evidence type="ECO:0000256" key="1">
    <source>
        <dbReference type="ARBA" id="ARBA00004236"/>
    </source>
</evidence>
<evidence type="ECO:0000256" key="6">
    <source>
        <dbReference type="ARBA" id="ARBA00022490"/>
    </source>
</evidence>
<keyword evidence="5" id="KW-0472">Membrane</keyword>
<dbReference type="SMART" id="SM00801">
    <property type="entry name" value="dDENN"/>
    <property type="match status" value="1"/>
</dbReference>
<dbReference type="eggNOG" id="KOG3570">
    <property type="taxonomic scope" value="Eukaryota"/>
</dbReference>
<feature type="region of interest" description="Disordered" evidence="8">
    <location>
        <begin position="1014"/>
        <end position="1061"/>
    </location>
</feature>
<keyword evidence="7" id="KW-0053">Apoptosis</keyword>
<evidence type="ECO:0000256" key="7">
    <source>
        <dbReference type="ARBA" id="ARBA00022703"/>
    </source>
</evidence>
<evidence type="ECO:0000256" key="8">
    <source>
        <dbReference type="SAM" id="MobiDB-lite"/>
    </source>
</evidence>
<dbReference type="GO" id="GO:0016301">
    <property type="term" value="F:kinase activity"/>
    <property type="evidence" value="ECO:0007669"/>
    <property type="project" value="UniProtKB-KW"/>
</dbReference>
<evidence type="ECO:0000313" key="10">
    <source>
        <dbReference type="EMBL" id="CDS42550.1"/>
    </source>
</evidence>
<dbReference type="Proteomes" id="UP000017246">
    <property type="component" value="Unassembled WGS sequence"/>
</dbReference>
<keyword evidence="10" id="KW-0808">Transferase</keyword>
<dbReference type="InterPro" id="IPR037516">
    <property type="entry name" value="Tripartite_DENN"/>
</dbReference>
<dbReference type="SMART" id="SM00799">
    <property type="entry name" value="DENN"/>
    <property type="match status" value="1"/>
</dbReference>
<dbReference type="GO" id="GO:0032483">
    <property type="term" value="P:regulation of Rab protein signal transduction"/>
    <property type="evidence" value="ECO:0007669"/>
    <property type="project" value="TreeGrafter"/>
</dbReference>
<dbReference type="PANTHER" id="PTHR13008">
    <property type="entry name" value="MAP-KINASE ACTIVATING DEATH DOMAIN PROTEIN MADD /DENN/AEX-3 C.ELEGANS"/>
    <property type="match status" value="1"/>
</dbReference>
<name>A0A068YK58_ECHMU</name>
<accession>A0A068YK58</accession>
<dbReference type="EMBL" id="LN902842">
    <property type="protein sequence ID" value="CDS42550.1"/>
    <property type="molecule type" value="Genomic_DNA"/>
</dbReference>
<evidence type="ECO:0000256" key="4">
    <source>
        <dbReference type="ARBA" id="ARBA00017868"/>
    </source>
</evidence>
<dbReference type="GO" id="GO:0005886">
    <property type="term" value="C:plasma membrane"/>
    <property type="evidence" value="ECO:0007669"/>
    <property type="project" value="UniProtKB-SubCell"/>
</dbReference>
<dbReference type="PROSITE" id="PS50211">
    <property type="entry name" value="DENN"/>
    <property type="match status" value="1"/>
</dbReference>
<dbReference type="InterPro" id="IPR005113">
    <property type="entry name" value="uDENN_dom"/>
</dbReference>
<dbReference type="Pfam" id="PF02141">
    <property type="entry name" value="DENN"/>
    <property type="match status" value="1"/>
</dbReference>
<dbReference type="InterPro" id="IPR005112">
    <property type="entry name" value="dDENN_dom"/>
</dbReference>
<evidence type="ECO:0000259" key="9">
    <source>
        <dbReference type="PROSITE" id="PS50211"/>
    </source>
</evidence>
<keyword evidence="6" id="KW-0963">Cytoplasm</keyword>
<comment type="subcellular location">
    <subcellularLocation>
        <location evidence="1">Cell membrane</location>
    </subcellularLocation>
    <subcellularLocation>
        <location evidence="2">Cytoplasm</location>
    </subcellularLocation>
</comment>
<feature type="compositionally biased region" description="Polar residues" evidence="8">
    <location>
        <begin position="670"/>
        <end position="692"/>
    </location>
</feature>
<feature type="compositionally biased region" description="Acidic residues" evidence="8">
    <location>
        <begin position="652"/>
        <end position="664"/>
    </location>
</feature>
<reference evidence="10" key="1">
    <citation type="journal article" date="2013" name="Nature">
        <title>The genomes of four tapeworm species reveal adaptations to parasitism.</title>
        <authorList>
            <person name="Tsai I.J."/>
            <person name="Zarowiecki M."/>
            <person name="Holroyd N."/>
            <person name="Garciarrubio A."/>
            <person name="Sanchez-Flores A."/>
            <person name="Brooks K.L."/>
            <person name="Tracey A."/>
            <person name="Bobes R.J."/>
            <person name="Fragoso G."/>
            <person name="Sciutto E."/>
            <person name="Aslett M."/>
            <person name="Beasley H."/>
            <person name="Bennett H.M."/>
            <person name="Cai J."/>
            <person name="Camicia F."/>
            <person name="Clark R."/>
            <person name="Cucher M."/>
            <person name="De Silva N."/>
            <person name="Day T.A."/>
            <person name="Deplazes P."/>
            <person name="Estrada K."/>
            <person name="Fernandez C."/>
            <person name="Holland P.W."/>
            <person name="Hou J."/>
            <person name="Hu S."/>
            <person name="Huckvale T."/>
            <person name="Hung S.S."/>
            <person name="Kamenetzky L."/>
            <person name="Keane J.A."/>
            <person name="Kiss F."/>
            <person name="Koziol U."/>
            <person name="Lambert O."/>
            <person name="Liu K."/>
            <person name="Luo X."/>
            <person name="Luo Y."/>
            <person name="Macchiaroli N."/>
            <person name="Nichol S."/>
            <person name="Paps J."/>
            <person name="Parkinson J."/>
            <person name="Pouchkina-Stantcheva N."/>
            <person name="Riddiford N."/>
            <person name="Rosenzvit M."/>
            <person name="Salinas G."/>
            <person name="Wasmuth J.D."/>
            <person name="Zamanian M."/>
            <person name="Zheng Y."/>
            <person name="Cai X."/>
            <person name="Soberon X."/>
            <person name="Olson P.D."/>
            <person name="Laclette J.P."/>
            <person name="Brehm K."/>
            <person name="Berriman M."/>
            <person name="Garciarrubio A."/>
            <person name="Bobes R.J."/>
            <person name="Fragoso G."/>
            <person name="Sanchez-Flores A."/>
            <person name="Estrada K."/>
            <person name="Cevallos M.A."/>
            <person name="Morett E."/>
            <person name="Gonzalez V."/>
            <person name="Portillo T."/>
            <person name="Ochoa-Leyva A."/>
            <person name="Jose M.V."/>
            <person name="Sciutto E."/>
            <person name="Landa A."/>
            <person name="Jimenez L."/>
            <person name="Valdes V."/>
            <person name="Carrero J.C."/>
            <person name="Larralde C."/>
            <person name="Morales-Montor J."/>
            <person name="Limon-Lason J."/>
            <person name="Soberon X."/>
            <person name="Laclette J.P."/>
        </authorList>
    </citation>
    <scope>NUCLEOTIDE SEQUENCE [LARGE SCALE GENOMIC DNA]</scope>
</reference>
<organism evidence="10 11">
    <name type="scientific">Echinococcus multilocularis</name>
    <name type="common">Fox tapeworm</name>
    <dbReference type="NCBI Taxonomy" id="6211"/>
    <lineage>
        <taxon>Eukaryota</taxon>
        <taxon>Metazoa</taxon>
        <taxon>Spiralia</taxon>
        <taxon>Lophotrochozoa</taxon>
        <taxon>Platyhelminthes</taxon>
        <taxon>Cestoda</taxon>
        <taxon>Eucestoda</taxon>
        <taxon>Cyclophyllidea</taxon>
        <taxon>Taeniidae</taxon>
        <taxon>Echinococcus</taxon>
    </lineage>
</organism>
<dbReference type="InterPro" id="IPR001194">
    <property type="entry name" value="cDENN_dom"/>
</dbReference>
<dbReference type="PANTHER" id="PTHR13008:SF7">
    <property type="entry name" value="MAP KINASE-ACTIVATING DEATH DOMAIN PROTEIN"/>
    <property type="match status" value="1"/>
</dbReference>
<dbReference type="InterPro" id="IPR039980">
    <property type="entry name" value="MADD"/>
</dbReference>
<feature type="compositionally biased region" description="Basic and acidic residues" evidence="8">
    <location>
        <begin position="797"/>
        <end position="812"/>
    </location>
</feature>
<keyword evidence="11" id="KW-1185">Reference proteome</keyword>
<feature type="region of interest" description="Disordered" evidence="8">
    <location>
        <begin position="614"/>
        <end position="715"/>
    </location>
</feature>
<keyword evidence="10" id="KW-0418">Kinase</keyword>
<comment type="similarity">
    <text evidence="3">Belongs to the MADD family.</text>
</comment>
<evidence type="ECO:0000313" key="11">
    <source>
        <dbReference type="Proteomes" id="UP000017246"/>
    </source>
</evidence>
<dbReference type="Gene3D" id="3.30.450.200">
    <property type="match status" value="1"/>
</dbReference>
<feature type="domain" description="UDENN" evidence="9">
    <location>
        <begin position="16"/>
        <end position="500"/>
    </location>
</feature>
<dbReference type="InterPro" id="IPR056574">
    <property type="entry name" value="Death_MADD"/>
</dbReference>
<dbReference type="SMART" id="SM00800">
    <property type="entry name" value="uDENN"/>
    <property type="match status" value="1"/>
</dbReference>
<dbReference type="Gene3D" id="3.40.50.11500">
    <property type="match status" value="1"/>
</dbReference>
<evidence type="ECO:0000256" key="5">
    <source>
        <dbReference type="ARBA" id="ARBA00022475"/>
    </source>
</evidence>
<evidence type="ECO:0000256" key="3">
    <source>
        <dbReference type="ARBA" id="ARBA00005978"/>
    </source>
</evidence>
<dbReference type="Pfam" id="PF23629">
    <property type="entry name" value="Death_MADD"/>
    <property type="match status" value="1"/>
</dbReference>
<sequence length="1391" mass="155633">MALPGSAEYYCPRLLDYFLIIGPQKNVENATDPYKGVILKQFPPLEHDDFPLPLETVYFCQPDSLTHEDIQDLLLSDTSSFLFTLTDKDKNRIRYGVCLNFACYLKWAESESAISLISFCIITHHPMFSAFRCCLNTVKEMLDCLPGFGRLIGGQTWNIENFWDLFLYGEWTDQNVTNAEALIAVQLEKWILRLLSTPAPVPGSTFIKLKLLPEEVEPPLIFAMPDKSRLSLVDFSFYLPMELLGIQNCLQVILAILLEQKILLRSRDYNALTMCILALTKMLYPLQYMFPVIPLLPTSLPNAEQILLSPTPFLIGIPSSFLKEKGQHVPLSEILLVDIDSGQLIYGSSLPPLPDFPTQEKNNLCNQLLCALELMKKGTNLSPDAIINLITRPQRPTIDDSDPGASDPTCATDYVTPVDVDIIDVATRVAMVRFLNSPAILGDFTEHTRTLRLFPRPVVTFQYASFMRSRPAIYPFTEKLAKTQAVEYLSEWSLYPENEVFQRIHAGIFDPLLIGDKPKWFCSELVPVDYKVYDDSDTCLIHLGCCKNRNPWAVENIRLEPSLCEKVNGELLRCHDSTDQSQCTRSLLVNYREFFSAPRGVEEAAAFARVIREPEASERKGRRPSVSSRDHTTVPSCPEHISDDTLSSSPSESDDDSDKDDSDIWDLKWSMSTNPAGATEAPSTSPVGNTMPTGRKSEYEKPATNGGVIRPEGIKLDKLTKKGSFPWSSKNDNGTGGLVRREAEGDVDELNLGAHLLTNLSDAISGANNIFSKILTQPQSIIQKSREFIQSPKLSRRKDSSSKTATDGETKGTSKRLKSLPNQSQRRQIALSRLTWTSFDEKSSEKQEMLKQLTQAIWSGDRVGLRTKHEVQSLMEDERYRNYVLVKLLAESYESHYEPELHVPNVALQDIPMFRHLVWLTKAVICGYERNWVDRGIHGVGSAFLLLELAHTHFWDQSIALEHELKTSKQRPSSVQGSKEDLFTTKSKKNPIESLSSLIRTTAAELCRSSLAGDSTADGLQASLSRSSSRDQRSEDAITSASGSPIPSPMWPRARVSGSNSGTSDLNALFGRAVIMDNATEFKCRSSGVNRYTHSQLLSCMVSQTDLRSRHQPRYYVFEALIGAKERSRLWDQAQFWEDAFLDAAARERDLLGLDHSSTALLERYAKLSVPERKLWDLKEDRILATLLHNLIAFMVMLKTTKQEIYNVGYRLLGRCRLGSHFSHSISNLLESIAELSGNAIDLIPSMSASIYQQAFIVIIGAKNLTTGTASILEIYDCSYLLRGLSGATESIRSLSNVLAVIMFPRGRTCMLLEAIEDRVAVTQMHCKKTKTLVYAIQKAMAKMSFQAKPIANPIQFCIKMAANPDGLQKSLGSLGVAEGVAFSKLMPDAD</sequence>
<dbReference type="Pfam" id="PF03456">
    <property type="entry name" value="uDENN"/>
    <property type="match status" value="1"/>
</dbReference>
<dbReference type="GO" id="GO:0005829">
    <property type="term" value="C:cytosol"/>
    <property type="evidence" value="ECO:0007669"/>
    <property type="project" value="TreeGrafter"/>
</dbReference>
<protein>
    <recommendedName>
        <fullName evidence="4">MAP kinase-activating death domain protein</fullName>
    </recommendedName>
</protein>